<dbReference type="AlphaFoldDB" id="A0A6C0ERY7"/>
<reference evidence="1" key="1">
    <citation type="journal article" date="2020" name="Nature">
        <title>Giant virus diversity and host interactions through global metagenomics.</title>
        <authorList>
            <person name="Schulz F."/>
            <person name="Roux S."/>
            <person name="Paez-Espino D."/>
            <person name="Jungbluth S."/>
            <person name="Walsh D.A."/>
            <person name="Denef V.J."/>
            <person name="McMahon K.D."/>
            <person name="Konstantinidis K.T."/>
            <person name="Eloe-Fadrosh E.A."/>
            <person name="Kyrpides N.C."/>
            <person name="Woyke T."/>
        </authorList>
    </citation>
    <scope>NUCLEOTIDE SEQUENCE</scope>
    <source>
        <strain evidence="1">GVMAG-M-3300009155-2</strain>
    </source>
</reference>
<sequence length="147" mass="17589">MTTNSSITKQMYINRLPIPQDLQLIIKNYCFYDFQTWETIKFIKLKKNRIHHLLNNKTNSRAYLEEFLDDGTEIDEHWVFSVFESDDENNPEFQLQAVNCSLCGEYKETRSVFLPEQIKCKCPPIEYNDNDYDEYSYHPSDDDSFDD</sequence>
<dbReference type="EMBL" id="MN738922">
    <property type="protein sequence ID" value="QHT31492.1"/>
    <property type="molecule type" value="Genomic_DNA"/>
</dbReference>
<accession>A0A6C0ERY7</accession>
<evidence type="ECO:0000313" key="1">
    <source>
        <dbReference type="EMBL" id="QHT31492.1"/>
    </source>
</evidence>
<proteinExistence type="predicted"/>
<name>A0A6C0ERY7_9ZZZZ</name>
<protein>
    <submittedName>
        <fullName evidence="1">Uncharacterized protein</fullName>
    </submittedName>
</protein>
<organism evidence="1">
    <name type="scientific">viral metagenome</name>
    <dbReference type="NCBI Taxonomy" id="1070528"/>
    <lineage>
        <taxon>unclassified sequences</taxon>
        <taxon>metagenomes</taxon>
        <taxon>organismal metagenomes</taxon>
    </lineage>
</organism>